<keyword evidence="4" id="KW-1185">Reference proteome</keyword>
<dbReference type="EMBL" id="KN825215">
    <property type="protein sequence ID" value="KIK93085.1"/>
    <property type="molecule type" value="Genomic_DNA"/>
</dbReference>
<accession>A0A0D0E634</accession>
<dbReference type="InterPro" id="IPR052786">
    <property type="entry name" value="Spore_wall_assembly"/>
</dbReference>
<organism evidence="3 4">
    <name type="scientific">Paxillus rubicundulus Ve08.2h10</name>
    <dbReference type="NCBI Taxonomy" id="930991"/>
    <lineage>
        <taxon>Eukaryota</taxon>
        <taxon>Fungi</taxon>
        <taxon>Dikarya</taxon>
        <taxon>Basidiomycota</taxon>
        <taxon>Agaricomycotina</taxon>
        <taxon>Agaricomycetes</taxon>
        <taxon>Agaricomycetidae</taxon>
        <taxon>Boletales</taxon>
        <taxon>Paxilineae</taxon>
        <taxon>Paxillaceae</taxon>
        <taxon>Paxillus</taxon>
    </lineage>
</organism>
<gene>
    <name evidence="3" type="ORF">PAXRUDRAFT_829347</name>
</gene>
<dbReference type="PANTHER" id="PTHR34292:SF2">
    <property type="entry name" value="OUTER SPORE WALL PROTEIN LDS1"/>
    <property type="match status" value="1"/>
</dbReference>
<keyword evidence="2" id="KW-1133">Transmembrane helix</keyword>
<sequence>MSRSSLTARPFASDNVPATLQRATLRLNFPPSYVVVGVYRLFTDQSLYKPAWDKCRHGARRGLIVGFAWTCLTYRIQRHIVRSIISNPTSLFSLGYITRLSQTATELSEETFLGFNLPFNISTYVAFLLLGAQVTTIITFFLSRNIRIARQRAWDQTVASRGKGADFWQPYVEEWEVPPAVHEGFSARLGSVMEIWIVGMVVKKVLLLPLSLYPFLGTFVAAGLKAVGTAQHLHKPYFKAKNMTPHQVAVFIEERKWDYRLFGFAAALLEGIPIIGLAFTVSNRIGAAMWAHDLEKRQHHVAGQKSRRSEDVTVMDEVQSG</sequence>
<name>A0A0D0E634_9AGAM</name>
<dbReference type="HOGENOM" id="CLU_057756_0_0_1"/>
<dbReference type="InParanoid" id="A0A0D0E634"/>
<dbReference type="AlphaFoldDB" id="A0A0D0E634"/>
<proteinExistence type="predicted"/>
<dbReference type="OrthoDB" id="10012223at2759"/>
<feature type="transmembrane region" description="Helical" evidence="2">
    <location>
        <begin position="205"/>
        <end position="224"/>
    </location>
</feature>
<feature type="transmembrane region" description="Helical" evidence="2">
    <location>
        <begin position="261"/>
        <end position="281"/>
    </location>
</feature>
<dbReference type="Proteomes" id="UP000054538">
    <property type="component" value="Unassembled WGS sequence"/>
</dbReference>
<reference evidence="3 4" key="1">
    <citation type="submission" date="2014-04" db="EMBL/GenBank/DDBJ databases">
        <authorList>
            <consortium name="DOE Joint Genome Institute"/>
            <person name="Kuo A."/>
            <person name="Kohler A."/>
            <person name="Jargeat P."/>
            <person name="Nagy L.G."/>
            <person name="Floudas D."/>
            <person name="Copeland A."/>
            <person name="Barry K.W."/>
            <person name="Cichocki N."/>
            <person name="Veneault-Fourrey C."/>
            <person name="LaButti K."/>
            <person name="Lindquist E.A."/>
            <person name="Lipzen A."/>
            <person name="Lundell T."/>
            <person name="Morin E."/>
            <person name="Murat C."/>
            <person name="Sun H."/>
            <person name="Tunlid A."/>
            <person name="Henrissat B."/>
            <person name="Grigoriev I.V."/>
            <person name="Hibbett D.S."/>
            <person name="Martin F."/>
            <person name="Nordberg H.P."/>
            <person name="Cantor M.N."/>
            <person name="Hua S.X."/>
        </authorList>
    </citation>
    <scope>NUCLEOTIDE SEQUENCE [LARGE SCALE GENOMIC DNA]</scope>
    <source>
        <strain evidence="3 4">Ve08.2h10</strain>
    </source>
</reference>
<reference evidence="4" key="2">
    <citation type="submission" date="2015-01" db="EMBL/GenBank/DDBJ databases">
        <title>Evolutionary Origins and Diversification of the Mycorrhizal Mutualists.</title>
        <authorList>
            <consortium name="DOE Joint Genome Institute"/>
            <consortium name="Mycorrhizal Genomics Consortium"/>
            <person name="Kohler A."/>
            <person name="Kuo A."/>
            <person name="Nagy L.G."/>
            <person name="Floudas D."/>
            <person name="Copeland A."/>
            <person name="Barry K.W."/>
            <person name="Cichocki N."/>
            <person name="Veneault-Fourrey C."/>
            <person name="LaButti K."/>
            <person name="Lindquist E.A."/>
            <person name="Lipzen A."/>
            <person name="Lundell T."/>
            <person name="Morin E."/>
            <person name="Murat C."/>
            <person name="Riley R."/>
            <person name="Ohm R."/>
            <person name="Sun H."/>
            <person name="Tunlid A."/>
            <person name="Henrissat B."/>
            <person name="Grigoriev I.V."/>
            <person name="Hibbett D.S."/>
            <person name="Martin F."/>
        </authorList>
    </citation>
    <scope>NUCLEOTIDE SEQUENCE [LARGE SCALE GENOMIC DNA]</scope>
    <source>
        <strain evidence="4">Ve08.2h10</strain>
    </source>
</reference>
<dbReference type="STRING" id="930991.A0A0D0E634"/>
<evidence type="ECO:0000313" key="3">
    <source>
        <dbReference type="EMBL" id="KIK93085.1"/>
    </source>
</evidence>
<keyword evidence="2" id="KW-0472">Membrane</keyword>
<feature type="region of interest" description="Disordered" evidence="1">
    <location>
        <begin position="300"/>
        <end position="321"/>
    </location>
</feature>
<dbReference type="PANTHER" id="PTHR34292">
    <property type="entry name" value="OUTER SPORE WALL PROTEIN LDS1"/>
    <property type="match status" value="1"/>
</dbReference>
<protein>
    <submittedName>
        <fullName evidence="3">Uncharacterized protein</fullName>
    </submittedName>
</protein>
<evidence type="ECO:0000256" key="1">
    <source>
        <dbReference type="SAM" id="MobiDB-lite"/>
    </source>
</evidence>
<evidence type="ECO:0000313" key="4">
    <source>
        <dbReference type="Proteomes" id="UP000054538"/>
    </source>
</evidence>
<evidence type="ECO:0000256" key="2">
    <source>
        <dbReference type="SAM" id="Phobius"/>
    </source>
</evidence>
<keyword evidence="2" id="KW-0812">Transmembrane</keyword>
<feature type="transmembrane region" description="Helical" evidence="2">
    <location>
        <begin position="121"/>
        <end position="142"/>
    </location>
</feature>